<dbReference type="AlphaFoldDB" id="K9WLW3"/>
<dbReference type="eggNOG" id="ENOG50331JX">
    <property type="taxonomic scope" value="Bacteria"/>
</dbReference>
<protein>
    <submittedName>
        <fullName evidence="1">Uncharacterized protein</fullName>
    </submittedName>
</protein>
<name>K9WLW3_9CYAN</name>
<accession>K9WLW3</accession>
<organism evidence="1 2">
    <name type="scientific">Allocoleopsis franciscana PCC 7113</name>
    <dbReference type="NCBI Taxonomy" id="1173027"/>
    <lineage>
        <taxon>Bacteria</taxon>
        <taxon>Bacillati</taxon>
        <taxon>Cyanobacteriota</taxon>
        <taxon>Cyanophyceae</taxon>
        <taxon>Coleofasciculales</taxon>
        <taxon>Coleofasciculaceae</taxon>
        <taxon>Allocoleopsis</taxon>
        <taxon>Allocoleopsis franciscana</taxon>
    </lineage>
</organism>
<dbReference type="RefSeq" id="WP_015185529.1">
    <property type="nucleotide sequence ID" value="NC_019738.1"/>
</dbReference>
<dbReference type="Proteomes" id="UP000010471">
    <property type="component" value="Chromosome"/>
</dbReference>
<dbReference type="HOGENOM" id="CLU_182977_0_0_3"/>
<reference evidence="1 2" key="1">
    <citation type="submission" date="2012-06" db="EMBL/GenBank/DDBJ databases">
        <title>Finished chromosome of genome of Microcoleus sp. PCC 7113.</title>
        <authorList>
            <consortium name="US DOE Joint Genome Institute"/>
            <person name="Gugger M."/>
            <person name="Coursin T."/>
            <person name="Rippka R."/>
            <person name="Tandeau De Marsac N."/>
            <person name="Huntemann M."/>
            <person name="Wei C.-L."/>
            <person name="Han J."/>
            <person name="Detter J.C."/>
            <person name="Han C."/>
            <person name="Tapia R."/>
            <person name="Chen A."/>
            <person name="Kyrpides N."/>
            <person name="Mavromatis K."/>
            <person name="Markowitz V."/>
            <person name="Szeto E."/>
            <person name="Ivanova N."/>
            <person name="Pagani I."/>
            <person name="Pati A."/>
            <person name="Goodwin L."/>
            <person name="Nordberg H.P."/>
            <person name="Cantor M.N."/>
            <person name="Hua S.X."/>
            <person name="Woyke T."/>
            <person name="Kerfeld C.A."/>
        </authorList>
    </citation>
    <scope>NUCLEOTIDE SEQUENCE [LARGE SCALE GENOMIC DNA]</scope>
    <source>
        <strain evidence="1 2">PCC 7113</strain>
    </source>
</reference>
<keyword evidence="2" id="KW-1185">Reference proteome</keyword>
<dbReference type="EMBL" id="CP003630">
    <property type="protein sequence ID" value="AFZ21400.1"/>
    <property type="molecule type" value="Genomic_DNA"/>
</dbReference>
<dbReference type="OrthoDB" id="516954at2"/>
<dbReference type="STRING" id="1173027.Mic7113_5775"/>
<gene>
    <name evidence="1" type="ORF">Mic7113_5775</name>
</gene>
<evidence type="ECO:0000313" key="1">
    <source>
        <dbReference type="EMBL" id="AFZ21400.1"/>
    </source>
</evidence>
<proteinExistence type="predicted"/>
<evidence type="ECO:0000313" key="2">
    <source>
        <dbReference type="Proteomes" id="UP000010471"/>
    </source>
</evidence>
<dbReference type="KEGG" id="mic:Mic7113_5775"/>
<sequence length="76" mass="8530">MLTKILTAAAIIIALFTITAGYSQRSALTLREERQSHYWPRHSTYISGYYYRGVWDPLPNRSAYGSFRGGGPSTGK</sequence>